<dbReference type="Pfam" id="PF00067">
    <property type="entry name" value="p450"/>
    <property type="match status" value="2"/>
</dbReference>
<keyword evidence="5 6" id="KW-0503">Monooxygenase</keyword>
<proteinExistence type="inferred from homology"/>
<comment type="similarity">
    <text evidence="1 6">Belongs to the cytochrome P450 family.</text>
</comment>
<dbReference type="InterPro" id="IPR036396">
    <property type="entry name" value="Cyt_P450_sf"/>
</dbReference>
<dbReference type="InterPro" id="IPR050364">
    <property type="entry name" value="Cytochrome_P450_fung"/>
</dbReference>
<dbReference type="EMBL" id="MU001877">
    <property type="protein sequence ID" value="KAF2794876.1"/>
    <property type="molecule type" value="Genomic_DNA"/>
</dbReference>
<dbReference type="Gene3D" id="1.10.630.10">
    <property type="entry name" value="Cytochrome P450"/>
    <property type="match status" value="2"/>
</dbReference>
<dbReference type="GO" id="GO:0020037">
    <property type="term" value="F:heme binding"/>
    <property type="evidence" value="ECO:0007669"/>
    <property type="project" value="InterPro"/>
</dbReference>
<evidence type="ECO:0000313" key="8">
    <source>
        <dbReference type="EMBL" id="KAF2794876.1"/>
    </source>
</evidence>
<keyword evidence="3 6" id="KW-0560">Oxidoreductase</keyword>
<evidence type="ECO:0000256" key="7">
    <source>
        <dbReference type="SAM" id="Phobius"/>
    </source>
</evidence>
<evidence type="ECO:0000313" key="9">
    <source>
        <dbReference type="Proteomes" id="UP000799757"/>
    </source>
</evidence>
<keyword evidence="7" id="KW-0472">Membrane</keyword>
<reference evidence="8" key="1">
    <citation type="journal article" date="2020" name="Stud. Mycol.">
        <title>101 Dothideomycetes genomes: a test case for predicting lifestyles and emergence of pathogens.</title>
        <authorList>
            <person name="Haridas S."/>
            <person name="Albert R."/>
            <person name="Binder M."/>
            <person name="Bloem J."/>
            <person name="Labutti K."/>
            <person name="Salamov A."/>
            <person name="Andreopoulos B."/>
            <person name="Baker S."/>
            <person name="Barry K."/>
            <person name="Bills G."/>
            <person name="Bluhm B."/>
            <person name="Cannon C."/>
            <person name="Castanera R."/>
            <person name="Culley D."/>
            <person name="Daum C."/>
            <person name="Ezra D."/>
            <person name="Gonzalez J."/>
            <person name="Henrissat B."/>
            <person name="Kuo A."/>
            <person name="Liang C."/>
            <person name="Lipzen A."/>
            <person name="Lutzoni F."/>
            <person name="Magnuson J."/>
            <person name="Mondo S."/>
            <person name="Nolan M."/>
            <person name="Ohm R."/>
            <person name="Pangilinan J."/>
            <person name="Park H.-J."/>
            <person name="Ramirez L."/>
            <person name="Alfaro M."/>
            <person name="Sun H."/>
            <person name="Tritt A."/>
            <person name="Yoshinaga Y."/>
            <person name="Zwiers L.-H."/>
            <person name="Turgeon B."/>
            <person name="Goodwin S."/>
            <person name="Spatafora J."/>
            <person name="Crous P."/>
            <person name="Grigoriev I."/>
        </authorList>
    </citation>
    <scope>NUCLEOTIDE SEQUENCE</scope>
    <source>
        <strain evidence="8">CBS 109.77</strain>
    </source>
</reference>
<organism evidence="8 9">
    <name type="scientific">Melanomma pulvis-pyrius CBS 109.77</name>
    <dbReference type="NCBI Taxonomy" id="1314802"/>
    <lineage>
        <taxon>Eukaryota</taxon>
        <taxon>Fungi</taxon>
        <taxon>Dikarya</taxon>
        <taxon>Ascomycota</taxon>
        <taxon>Pezizomycotina</taxon>
        <taxon>Dothideomycetes</taxon>
        <taxon>Pleosporomycetidae</taxon>
        <taxon>Pleosporales</taxon>
        <taxon>Melanommataceae</taxon>
        <taxon>Melanomma</taxon>
    </lineage>
</organism>
<dbReference type="PANTHER" id="PTHR46300">
    <property type="entry name" value="P450, PUTATIVE (EUROFUNG)-RELATED-RELATED"/>
    <property type="match status" value="1"/>
</dbReference>
<name>A0A6A6XEL3_9PLEO</name>
<accession>A0A6A6XEL3</accession>
<dbReference type="PROSITE" id="PS00086">
    <property type="entry name" value="CYTOCHROME_P450"/>
    <property type="match status" value="1"/>
</dbReference>
<evidence type="ECO:0000256" key="6">
    <source>
        <dbReference type="RuleBase" id="RU000461"/>
    </source>
</evidence>
<keyword evidence="6" id="KW-0349">Heme</keyword>
<protein>
    <submittedName>
        <fullName evidence="8">Cytochrome P450</fullName>
    </submittedName>
</protein>
<keyword evidence="2 6" id="KW-0479">Metal-binding</keyword>
<dbReference type="InterPro" id="IPR017972">
    <property type="entry name" value="Cyt_P450_CS"/>
</dbReference>
<keyword evidence="7" id="KW-0812">Transmembrane</keyword>
<dbReference type="GO" id="GO:0004497">
    <property type="term" value="F:monooxygenase activity"/>
    <property type="evidence" value="ECO:0007669"/>
    <property type="project" value="UniProtKB-KW"/>
</dbReference>
<dbReference type="OrthoDB" id="1103324at2759"/>
<dbReference type="GO" id="GO:0016705">
    <property type="term" value="F:oxidoreductase activity, acting on paired donors, with incorporation or reduction of molecular oxygen"/>
    <property type="evidence" value="ECO:0007669"/>
    <property type="project" value="InterPro"/>
</dbReference>
<keyword evidence="9" id="KW-1185">Reference proteome</keyword>
<evidence type="ECO:0000256" key="1">
    <source>
        <dbReference type="ARBA" id="ARBA00010617"/>
    </source>
</evidence>
<keyword evidence="4 6" id="KW-0408">Iron</keyword>
<dbReference type="InterPro" id="IPR001128">
    <property type="entry name" value="Cyt_P450"/>
</dbReference>
<sequence>MIAIGEEFFLNLLFYAPLLFIFTNVAVFVISTLRPRNFPPGPRGIPGLGNLLQIDKKFPFQTYGAWFNARGQDSPVGFKAANNNLVVLNSARLVHETFDKRGAVYSDRPYLYINNEWITGNDLKFVLVENAGPWVTRWRKNLTYMLNPAALKRLTPAYEAEAARFVVKVLEAGPNAKGEGMANLLLSYILSIQCLGLCAKRPEDLGGDLANIQELRYAQQDWISMVTPGAGDVFPPLRYLPSALAPWKDKALRQRVRSEILEVTGGVPPRADHIPSLKYLEACFYEFLRWRPPAPQAAAHATPKDEIFEGYRIPKGSAVIANVWHLHHSEADYEAPNDFIPERWLRHPFGMRLDAEHDSTRLETQGRRRTYAFGAGRRMCPGMESAKKNLLLGMAKFLWAFEVLPPDGQDIDLSMETGYISDLALRPKSTDVVVKLRDGVSREDVYNHYYETYKEEAEVMGWANNQYR</sequence>
<evidence type="ECO:0000256" key="4">
    <source>
        <dbReference type="ARBA" id="ARBA00023004"/>
    </source>
</evidence>
<dbReference type="Proteomes" id="UP000799757">
    <property type="component" value="Unassembled WGS sequence"/>
</dbReference>
<dbReference type="PANTHER" id="PTHR46300:SF2">
    <property type="entry name" value="CYTOCHROME P450 MONOOXYGENASE ALNH-RELATED"/>
    <property type="match status" value="1"/>
</dbReference>
<dbReference type="SUPFAM" id="SSF48264">
    <property type="entry name" value="Cytochrome P450"/>
    <property type="match status" value="1"/>
</dbReference>
<feature type="transmembrane region" description="Helical" evidence="7">
    <location>
        <begin position="12"/>
        <end position="33"/>
    </location>
</feature>
<dbReference type="AlphaFoldDB" id="A0A6A6XEL3"/>
<evidence type="ECO:0000256" key="3">
    <source>
        <dbReference type="ARBA" id="ARBA00023002"/>
    </source>
</evidence>
<gene>
    <name evidence="8" type="ORF">K505DRAFT_407289</name>
</gene>
<evidence type="ECO:0000256" key="5">
    <source>
        <dbReference type="ARBA" id="ARBA00023033"/>
    </source>
</evidence>
<evidence type="ECO:0000256" key="2">
    <source>
        <dbReference type="ARBA" id="ARBA00022723"/>
    </source>
</evidence>
<dbReference type="GO" id="GO:0005506">
    <property type="term" value="F:iron ion binding"/>
    <property type="evidence" value="ECO:0007669"/>
    <property type="project" value="InterPro"/>
</dbReference>
<keyword evidence="7" id="KW-1133">Transmembrane helix</keyword>